<proteinExistence type="inferred from homology"/>
<keyword evidence="2" id="KW-0052">Apoplast</keyword>
<keyword evidence="3" id="KW-0964">Secreted</keyword>
<evidence type="ECO:0008006" key="9">
    <source>
        <dbReference type="Google" id="ProtNLM"/>
    </source>
</evidence>
<evidence type="ECO:0000256" key="4">
    <source>
        <dbReference type="ARBA" id="ARBA00022729"/>
    </source>
</evidence>
<reference evidence="7 8" key="1">
    <citation type="journal article" date="2018" name="Science">
        <title>The opium poppy genome and morphinan production.</title>
        <authorList>
            <person name="Guo L."/>
            <person name="Winzer T."/>
            <person name="Yang X."/>
            <person name="Li Y."/>
            <person name="Ning Z."/>
            <person name="He Z."/>
            <person name="Teodor R."/>
            <person name="Lu Y."/>
            <person name="Bowser T.A."/>
            <person name="Graham I.A."/>
            <person name="Ye K."/>
        </authorList>
    </citation>
    <scope>NUCLEOTIDE SEQUENCE [LARGE SCALE GENOMIC DNA]</scope>
    <source>
        <strain evidence="8">cv. HN1</strain>
        <tissue evidence="7">Leaves</tissue>
    </source>
</reference>
<feature type="chain" id="PRO_5021380656" description="Protein EXORDIUM-like 2" evidence="6">
    <location>
        <begin position="27"/>
        <end position="309"/>
    </location>
</feature>
<evidence type="ECO:0000313" key="8">
    <source>
        <dbReference type="Proteomes" id="UP000316621"/>
    </source>
</evidence>
<dbReference type="Pfam" id="PF04674">
    <property type="entry name" value="Phi_1"/>
    <property type="match status" value="1"/>
</dbReference>
<keyword evidence="4 6" id="KW-0732">Signal</keyword>
<dbReference type="OMA" id="NGQCADH"/>
<keyword evidence="8" id="KW-1185">Reference proteome</keyword>
<dbReference type="Proteomes" id="UP000316621">
    <property type="component" value="Chromosome 7"/>
</dbReference>
<accession>A0A4Y7KBM2</accession>
<evidence type="ECO:0000256" key="3">
    <source>
        <dbReference type="ARBA" id="ARBA00022525"/>
    </source>
</evidence>
<dbReference type="AlphaFoldDB" id="A0A4Y7KBM2"/>
<evidence type="ECO:0000256" key="1">
    <source>
        <dbReference type="ARBA" id="ARBA00004271"/>
    </source>
</evidence>
<evidence type="ECO:0000256" key="2">
    <source>
        <dbReference type="ARBA" id="ARBA00022523"/>
    </source>
</evidence>
<evidence type="ECO:0000313" key="7">
    <source>
        <dbReference type="EMBL" id="RZC69365.1"/>
    </source>
</evidence>
<name>A0A4Y7KBM2_PAPSO</name>
<organism evidence="7 8">
    <name type="scientific">Papaver somniferum</name>
    <name type="common">Opium poppy</name>
    <dbReference type="NCBI Taxonomy" id="3469"/>
    <lineage>
        <taxon>Eukaryota</taxon>
        <taxon>Viridiplantae</taxon>
        <taxon>Streptophyta</taxon>
        <taxon>Embryophyta</taxon>
        <taxon>Tracheophyta</taxon>
        <taxon>Spermatophyta</taxon>
        <taxon>Magnoliopsida</taxon>
        <taxon>Ranunculales</taxon>
        <taxon>Papaveraceae</taxon>
        <taxon>Papaveroideae</taxon>
        <taxon>Papaver</taxon>
    </lineage>
</organism>
<dbReference type="GO" id="GO:0048046">
    <property type="term" value="C:apoplast"/>
    <property type="evidence" value="ECO:0007669"/>
    <property type="project" value="UniProtKB-SubCell"/>
</dbReference>
<dbReference type="PANTHER" id="PTHR31279:SF13">
    <property type="entry name" value="PROTEIN EXORDIUM-LIKE 6"/>
    <property type="match status" value="1"/>
</dbReference>
<feature type="signal peptide" evidence="6">
    <location>
        <begin position="1"/>
        <end position="26"/>
    </location>
</feature>
<gene>
    <name evidence="7" type="ORF">C5167_032443</name>
</gene>
<dbReference type="EMBL" id="CM010721">
    <property type="protein sequence ID" value="RZC69365.1"/>
    <property type="molecule type" value="Genomic_DNA"/>
</dbReference>
<protein>
    <recommendedName>
        <fullName evidence="9">Protein EXORDIUM-like 2</fullName>
    </recommendedName>
</protein>
<evidence type="ECO:0000256" key="6">
    <source>
        <dbReference type="SAM" id="SignalP"/>
    </source>
</evidence>
<dbReference type="Gramene" id="RZC69365">
    <property type="protein sequence ID" value="RZC69365"/>
    <property type="gene ID" value="C5167_032443"/>
</dbReference>
<dbReference type="InterPro" id="IPR006766">
    <property type="entry name" value="EXORDIUM-like"/>
</dbReference>
<evidence type="ECO:0000256" key="5">
    <source>
        <dbReference type="ARBA" id="ARBA00023591"/>
    </source>
</evidence>
<sequence length="309" mass="33168">MAFSPITKSLLFIAILFLVLPLGSRAAHPANTNSVLTYHNGPMLTGQVNLAIMWYGRFARDTKNILRDFIRSLNAPRVGDPSVSEWWKTVERYQSAAHPGARSGPIRVKIAKQKTDKNYSVGKILTEDFIQPLIEQATGGASSFVTVIFAARDVSVVDTCDGRCSKHGVLGAGRASRLYVVVGSPETECPGVCGWPFHKADYGPQTLPLQPPNGNIGADAMVIGLSQALAAVVTNPYNNGFFDGPLTRPLEAVTACPGMFGSGSFPGYTGKVLMSPGTGGCFNAHGVKGRKFLLPAIWSPDTRRCWTLL</sequence>
<comment type="similarity">
    <text evidence="5">Belongs to the EXORDIUM family.</text>
</comment>
<dbReference type="PANTHER" id="PTHR31279">
    <property type="entry name" value="PROTEIN EXORDIUM-LIKE 5"/>
    <property type="match status" value="1"/>
</dbReference>
<comment type="subcellular location">
    <subcellularLocation>
        <location evidence="1">Secreted</location>
        <location evidence="1">Extracellular space</location>
        <location evidence="1">Apoplast</location>
    </subcellularLocation>
</comment>